<comment type="caution">
    <text evidence="1">The sequence shown here is derived from an EMBL/GenBank/DDBJ whole genome shotgun (WGS) entry which is preliminary data.</text>
</comment>
<reference evidence="1 2" key="1">
    <citation type="submission" date="2016-06" db="EMBL/GenBank/DDBJ databases">
        <title>Genome sequence of Oerskovia enterophila DSM 43852.</title>
        <authorList>
            <person name="Poehlein A."/>
            <person name="Jag V."/>
            <person name="Bengelsdorf F.R."/>
            <person name="Daniel R."/>
            <person name="Duerre P."/>
        </authorList>
    </citation>
    <scope>NUCLEOTIDE SEQUENCE [LARGE SCALE GENOMIC DNA]</scope>
    <source>
        <strain evidence="1 2">DSM 43852</strain>
    </source>
</reference>
<dbReference type="EMBL" id="MAQA01000043">
    <property type="protein sequence ID" value="OCI30170.1"/>
    <property type="molecule type" value="Genomic_DNA"/>
</dbReference>
<keyword evidence="2" id="KW-1185">Reference proteome</keyword>
<sequence>MAGTRTTDQVGTPLLAAKGTSWRDLEQYVLFFR</sequence>
<evidence type="ECO:0000313" key="2">
    <source>
        <dbReference type="Proteomes" id="UP000093412"/>
    </source>
</evidence>
<evidence type="ECO:0000313" key="1">
    <source>
        <dbReference type="EMBL" id="OCI30170.1"/>
    </source>
</evidence>
<organism evidence="1 2">
    <name type="scientific">Oerskovia enterophila</name>
    <dbReference type="NCBI Taxonomy" id="43678"/>
    <lineage>
        <taxon>Bacteria</taxon>
        <taxon>Bacillati</taxon>
        <taxon>Actinomycetota</taxon>
        <taxon>Actinomycetes</taxon>
        <taxon>Micrococcales</taxon>
        <taxon>Cellulomonadaceae</taxon>
        <taxon>Oerskovia</taxon>
    </lineage>
</organism>
<proteinExistence type="predicted"/>
<accession>A0ABX2Y0Z2</accession>
<protein>
    <submittedName>
        <fullName evidence="1">Uncharacterized protein</fullName>
    </submittedName>
</protein>
<dbReference type="Proteomes" id="UP000093412">
    <property type="component" value="Unassembled WGS sequence"/>
</dbReference>
<gene>
    <name evidence="1" type="ORF">OERS_31270</name>
</gene>
<name>A0ABX2Y0Z2_9CELL</name>